<evidence type="ECO:0000259" key="1">
    <source>
        <dbReference type="Pfam" id="PF06094"/>
    </source>
</evidence>
<dbReference type="SUPFAM" id="SSF110857">
    <property type="entry name" value="Gamma-glutamyl cyclotransferase-like"/>
    <property type="match status" value="1"/>
</dbReference>
<reference evidence="2 3" key="1">
    <citation type="submission" date="2019-08" db="EMBL/GenBank/DDBJ databases">
        <title>Deep-cultivation of Planctomycetes and their phenomic and genomic characterization uncovers novel biology.</title>
        <authorList>
            <person name="Wiegand S."/>
            <person name="Jogler M."/>
            <person name="Boedeker C."/>
            <person name="Pinto D."/>
            <person name="Vollmers J."/>
            <person name="Rivas-Marin E."/>
            <person name="Kohn T."/>
            <person name="Peeters S.H."/>
            <person name="Heuer A."/>
            <person name="Rast P."/>
            <person name="Oberbeckmann S."/>
            <person name="Bunk B."/>
            <person name="Jeske O."/>
            <person name="Meyerdierks A."/>
            <person name="Storesund J.E."/>
            <person name="Kallscheuer N."/>
            <person name="Luecker S."/>
            <person name="Lage O.M."/>
            <person name="Pohl T."/>
            <person name="Merkel B.J."/>
            <person name="Hornburger P."/>
            <person name="Mueller R.-W."/>
            <person name="Bruemmer F."/>
            <person name="Labrenz M."/>
            <person name="Spormann A.M."/>
            <person name="Op den Camp H."/>
            <person name="Overmann J."/>
            <person name="Amann R."/>
            <person name="Jetten M.S.M."/>
            <person name="Mascher T."/>
            <person name="Medema M.H."/>
            <person name="Devos D.P."/>
            <person name="Kaster A.-K."/>
            <person name="Ovreas L."/>
            <person name="Rohde M."/>
            <person name="Galperin M.Y."/>
            <person name="Jogler C."/>
        </authorList>
    </citation>
    <scope>NUCLEOTIDE SEQUENCE [LARGE SCALE GENOMIC DNA]</scope>
    <source>
        <strain evidence="2 3">UC8</strain>
    </source>
</reference>
<dbReference type="InterPro" id="IPR009288">
    <property type="entry name" value="AIG2-like_dom"/>
</dbReference>
<dbReference type="Pfam" id="PF06094">
    <property type="entry name" value="GGACT"/>
    <property type="match status" value="1"/>
</dbReference>
<evidence type="ECO:0000313" key="2">
    <source>
        <dbReference type="EMBL" id="QEG40700.1"/>
    </source>
</evidence>
<dbReference type="CDD" id="cd06661">
    <property type="entry name" value="GGCT_like"/>
    <property type="match status" value="1"/>
</dbReference>
<feature type="domain" description="Gamma-glutamylcyclotransferase AIG2-like" evidence="1">
    <location>
        <begin position="6"/>
        <end position="120"/>
    </location>
</feature>
<dbReference type="KEGG" id="rul:UC8_27170"/>
<keyword evidence="2" id="KW-0456">Lyase</keyword>
<dbReference type="RefSeq" id="WP_068132350.1">
    <property type="nucleotide sequence ID" value="NZ_CP042914.1"/>
</dbReference>
<sequence>MNAEWFFVYGTLKCGQCREMCWPATPLQVQTGFVRGSLIDLVDYPGLLPGEDWVRGEIWQIAAPQVTETLRVLDAIEGYQVAGGSDNLYDRRRVEVYRAMEDRQPTVTAYTYWYVAPHPHSATLVPRSPQRDYLEWPTGETS</sequence>
<keyword evidence="2" id="KW-0808">Transferase</keyword>
<protein>
    <submittedName>
        <fullName evidence="2">Gamma-L-glutamyl-butirosin B gamma-glutamyl cyclotransferase</fullName>
        <ecNumber evidence="2">4.3.2.6</ecNumber>
    </submittedName>
</protein>
<dbReference type="GO" id="GO:0016829">
    <property type="term" value="F:lyase activity"/>
    <property type="evidence" value="ECO:0007669"/>
    <property type="project" value="UniProtKB-KW"/>
</dbReference>
<keyword evidence="3" id="KW-1185">Reference proteome</keyword>
<accession>A0A5B9QSJ5</accession>
<dbReference type="Proteomes" id="UP000325286">
    <property type="component" value="Chromosome"/>
</dbReference>
<name>A0A5B9QSJ5_9BACT</name>
<evidence type="ECO:0000313" key="3">
    <source>
        <dbReference type="Proteomes" id="UP000325286"/>
    </source>
</evidence>
<dbReference type="GO" id="GO:0016740">
    <property type="term" value="F:transferase activity"/>
    <property type="evidence" value="ECO:0007669"/>
    <property type="project" value="UniProtKB-KW"/>
</dbReference>
<dbReference type="InterPro" id="IPR036568">
    <property type="entry name" value="GGCT-like_sf"/>
</dbReference>
<proteinExistence type="predicted"/>
<dbReference type="EC" id="4.3.2.6" evidence="2"/>
<dbReference type="Gene3D" id="3.10.490.10">
    <property type="entry name" value="Gamma-glutamyl cyclotransferase-like"/>
    <property type="match status" value="1"/>
</dbReference>
<organism evidence="2 3">
    <name type="scientific">Roseimaritima ulvae</name>
    <dbReference type="NCBI Taxonomy" id="980254"/>
    <lineage>
        <taxon>Bacteria</taxon>
        <taxon>Pseudomonadati</taxon>
        <taxon>Planctomycetota</taxon>
        <taxon>Planctomycetia</taxon>
        <taxon>Pirellulales</taxon>
        <taxon>Pirellulaceae</taxon>
        <taxon>Roseimaritima</taxon>
    </lineage>
</organism>
<dbReference type="EMBL" id="CP042914">
    <property type="protein sequence ID" value="QEG40700.1"/>
    <property type="molecule type" value="Genomic_DNA"/>
</dbReference>
<dbReference type="InterPro" id="IPR013024">
    <property type="entry name" value="GGCT-like"/>
</dbReference>
<dbReference type="AlphaFoldDB" id="A0A5B9QSJ5"/>
<gene>
    <name evidence="2" type="primary">btrG</name>
    <name evidence="2" type="ORF">UC8_27170</name>
</gene>